<evidence type="ECO:0000256" key="2">
    <source>
        <dbReference type="ARBA" id="ARBA00006991"/>
    </source>
</evidence>
<dbReference type="PROSITE" id="PS50157">
    <property type="entry name" value="ZINC_FINGER_C2H2_2"/>
    <property type="match status" value="3"/>
</dbReference>
<keyword evidence="9" id="KW-0804">Transcription</keyword>
<keyword evidence="10" id="KW-0539">Nucleus</keyword>
<feature type="domain" description="C2H2-type" evidence="12">
    <location>
        <begin position="178"/>
        <end position="205"/>
    </location>
</feature>
<dbReference type="PANTHER" id="PTHR24379">
    <property type="entry name" value="KRAB AND ZINC FINGER DOMAIN-CONTAINING"/>
    <property type="match status" value="1"/>
</dbReference>
<dbReference type="SMART" id="SM00355">
    <property type="entry name" value="ZnF_C2H2"/>
    <property type="match status" value="5"/>
</dbReference>
<evidence type="ECO:0000256" key="4">
    <source>
        <dbReference type="ARBA" id="ARBA00022737"/>
    </source>
</evidence>
<evidence type="ECO:0000256" key="10">
    <source>
        <dbReference type="ARBA" id="ARBA00023242"/>
    </source>
</evidence>
<evidence type="ECO:0000256" key="3">
    <source>
        <dbReference type="ARBA" id="ARBA00022723"/>
    </source>
</evidence>
<protein>
    <recommendedName>
        <fullName evidence="12">C2H2-type domain-containing protein</fullName>
    </recommendedName>
</protein>
<reference evidence="13" key="1">
    <citation type="journal article" date="2019" name="bioRxiv">
        <title>The Genome of the Zebra Mussel, Dreissena polymorpha: A Resource for Invasive Species Research.</title>
        <authorList>
            <person name="McCartney M.A."/>
            <person name="Auch B."/>
            <person name="Kono T."/>
            <person name="Mallez S."/>
            <person name="Zhang Y."/>
            <person name="Obille A."/>
            <person name="Becker A."/>
            <person name="Abrahante J.E."/>
            <person name="Garbe J."/>
            <person name="Badalamenti J.P."/>
            <person name="Herman A."/>
            <person name="Mangelson H."/>
            <person name="Liachko I."/>
            <person name="Sullivan S."/>
            <person name="Sone E.D."/>
            <person name="Koren S."/>
            <person name="Silverstein K.A.T."/>
            <person name="Beckman K.B."/>
            <person name="Gohl D.M."/>
        </authorList>
    </citation>
    <scope>NUCLEOTIDE SEQUENCE</scope>
    <source>
        <strain evidence="13">Duluth1</strain>
        <tissue evidence="13">Whole animal</tissue>
    </source>
</reference>
<feature type="domain" description="C2H2-type" evidence="12">
    <location>
        <begin position="150"/>
        <end position="177"/>
    </location>
</feature>
<dbReference type="GO" id="GO:0000977">
    <property type="term" value="F:RNA polymerase II transcription regulatory region sequence-specific DNA binding"/>
    <property type="evidence" value="ECO:0007669"/>
    <property type="project" value="TreeGrafter"/>
</dbReference>
<feature type="domain" description="C2H2-type" evidence="12">
    <location>
        <begin position="206"/>
        <end position="231"/>
    </location>
</feature>
<dbReference type="InterPro" id="IPR013087">
    <property type="entry name" value="Znf_C2H2_type"/>
</dbReference>
<dbReference type="GO" id="GO:0000981">
    <property type="term" value="F:DNA-binding transcription factor activity, RNA polymerase II-specific"/>
    <property type="evidence" value="ECO:0007669"/>
    <property type="project" value="TreeGrafter"/>
</dbReference>
<dbReference type="AlphaFoldDB" id="A0A9D4NJY6"/>
<evidence type="ECO:0000313" key="14">
    <source>
        <dbReference type="Proteomes" id="UP000828390"/>
    </source>
</evidence>
<gene>
    <name evidence="13" type="ORF">DPMN_022204</name>
</gene>
<dbReference type="GO" id="GO:0005634">
    <property type="term" value="C:nucleus"/>
    <property type="evidence" value="ECO:0007669"/>
    <property type="project" value="UniProtKB-SubCell"/>
</dbReference>
<dbReference type="EMBL" id="JAIWYP010000001">
    <property type="protein sequence ID" value="KAH3898008.1"/>
    <property type="molecule type" value="Genomic_DNA"/>
</dbReference>
<keyword evidence="5 11" id="KW-0863">Zinc-finger</keyword>
<evidence type="ECO:0000259" key="12">
    <source>
        <dbReference type="PROSITE" id="PS50157"/>
    </source>
</evidence>
<dbReference type="Pfam" id="PF00096">
    <property type="entry name" value="zf-C2H2"/>
    <property type="match status" value="3"/>
</dbReference>
<comment type="similarity">
    <text evidence="2">Belongs to the krueppel C2H2-type zinc-finger protein family.</text>
</comment>
<evidence type="ECO:0000256" key="8">
    <source>
        <dbReference type="ARBA" id="ARBA00023125"/>
    </source>
</evidence>
<keyword evidence="3" id="KW-0479">Metal-binding</keyword>
<dbReference type="Proteomes" id="UP000828390">
    <property type="component" value="Unassembled WGS sequence"/>
</dbReference>
<name>A0A9D4NJY6_DREPO</name>
<dbReference type="Gene3D" id="3.30.160.60">
    <property type="entry name" value="Classic Zinc Finger"/>
    <property type="match status" value="3"/>
</dbReference>
<keyword evidence="4" id="KW-0677">Repeat</keyword>
<keyword evidence="14" id="KW-1185">Reference proteome</keyword>
<accession>A0A9D4NJY6</accession>
<evidence type="ECO:0000313" key="13">
    <source>
        <dbReference type="EMBL" id="KAH3898008.1"/>
    </source>
</evidence>
<evidence type="ECO:0000256" key="6">
    <source>
        <dbReference type="ARBA" id="ARBA00022833"/>
    </source>
</evidence>
<dbReference type="FunFam" id="3.30.160.60:FF:001370">
    <property type="entry name" value="Zinc finger protein"/>
    <property type="match status" value="1"/>
</dbReference>
<dbReference type="PROSITE" id="PS00028">
    <property type="entry name" value="ZINC_FINGER_C2H2_1"/>
    <property type="match status" value="3"/>
</dbReference>
<reference evidence="13" key="2">
    <citation type="submission" date="2020-11" db="EMBL/GenBank/DDBJ databases">
        <authorList>
            <person name="McCartney M.A."/>
            <person name="Auch B."/>
            <person name="Kono T."/>
            <person name="Mallez S."/>
            <person name="Becker A."/>
            <person name="Gohl D.M."/>
            <person name="Silverstein K.A.T."/>
            <person name="Koren S."/>
            <person name="Bechman K.B."/>
            <person name="Herman A."/>
            <person name="Abrahante J.E."/>
            <person name="Garbe J."/>
        </authorList>
    </citation>
    <scope>NUCLEOTIDE SEQUENCE</scope>
    <source>
        <strain evidence="13">Duluth1</strain>
        <tissue evidence="13">Whole animal</tissue>
    </source>
</reference>
<dbReference type="PANTHER" id="PTHR24379:SF127">
    <property type="entry name" value="BLOODY FINGERS-RELATED"/>
    <property type="match status" value="1"/>
</dbReference>
<evidence type="ECO:0000256" key="11">
    <source>
        <dbReference type="PROSITE-ProRule" id="PRU00042"/>
    </source>
</evidence>
<proteinExistence type="inferred from homology"/>
<keyword evidence="7" id="KW-0805">Transcription regulation</keyword>
<dbReference type="SUPFAM" id="SSF57667">
    <property type="entry name" value="beta-beta-alpha zinc fingers"/>
    <property type="match status" value="3"/>
</dbReference>
<keyword evidence="8" id="KW-0238">DNA-binding</keyword>
<keyword evidence="6" id="KW-0862">Zinc</keyword>
<evidence type="ECO:0000256" key="7">
    <source>
        <dbReference type="ARBA" id="ARBA00023015"/>
    </source>
</evidence>
<evidence type="ECO:0000256" key="1">
    <source>
        <dbReference type="ARBA" id="ARBA00004123"/>
    </source>
</evidence>
<sequence>MSGKLGLDRCSQSKAGAPNFPAKWADITSSTRDICHHFISIDNPNIKALSLFWMQLQSQLSSQQLSIPFIPIDVIKPANQKDSLTKPTPIENMSHVCRFCGDALKTKWGFKLHEDRHLGLSKYSCCDKQFSRKEDLTRHMCGVHGETKEHVCPTCSAEFATKTLLTRHRRREEEEARFKCDVCGAELKQSVDLQAHMHIHSDEKVQKCDKCDKTCRHRSSLSKHRANKHVN</sequence>
<comment type="caution">
    <text evidence="13">The sequence shown here is derived from an EMBL/GenBank/DDBJ whole genome shotgun (WGS) entry which is preliminary data.</text>
</comment>
<dbReference type="InterPro" id="IPR036236">
    <property type="entry name" value="Znf_C2H2_sf"/>
</dbReference>
<comment type="subcellular location">
    <subcellularLocation>
        <location evidence="1">Nucleus</location>
    </subcellularLocation>
</comment>
<dbReference type="GO" id="GO:0008270">
    <property type="term" value="F:zinc ion binding"/>
    <property type="evidence" value="ECO:0007669"/>
    <property type="project" value="UniProtKB-KW"/>
</dbReference>
<organism evidence="13 14">
    <name type="scientific">Dreissena polymorpha</name>
    <name type="common">Zebra mussel</name>
    <name type="synonym">Mytilus polymorpha</name>
    <dbReference type="NCBI Taxonomy" id="45954"/>
    <lineage>
        <taxon>Eukaryota</taxon>
        <taxon>Metazoa</taxon>
        <taxon>Spiralia</taxon>
        <taxon>Lophotrochozoa</taxon>
        <taxon>Mollusca</taxon>
        <taxon>Bivalvia</taxon>
        <taxon>Autobranchia</taxon>
        <taxon>Heteroconchia</taxon>
        <taxon>Euheterodonta</taxon>
        <taxon>Imparidentia</taxon>
        <taxon>Neoheterodontei</taxon>
        <taxon>Myida</taxon>
        <taxon>Dreissenoidea</taxon>
        <taxon>Dreissenidae</taxon>
        <taxon>Dreissena</taxon>
    </lineage>
</organism>
<evidence type="ECO:0000256" key="5">
    <source>
        <dbReference type="ARBA" id="ARBA00022771"/>
    </source>
</evidence>
<evidence type="ECO:0000256" key="9">
    <source>
        <dbReference type="ARBA" id="ARBA00023163"/>
    </source>
</evidence>